<dbReference type="PANTHER" id="PTHR38674">
    <property type="entry name" value="ALKANE 1-MONOOXYGENASE 1"/>
    <property type="match status" value="1"/>
</dbReference>
<feature type="domain" description="Fatty acid desaturase" evidence="13">
    <location>
        <begin position="101"/>
        <end position="307"/>
    </location>
</feature>
<dbReference type="GO" id="GO:0004497">
    <property type="term" value="F:monooxygenase activity"/>
    <property type="evidence" value="ECO:0007669"/>
    <property type="project" value="UniProtKB-KW"/>
</dbReference>
<proteinExistence type="inferred from homology"/>
<feature type="transmembrane region" description="Helical" evidence="12">
    <location>
        <begin position="318"/>
        <end position="337"/>
    </location>
</feature>
<feature type="transmembrane region" description="Helical" evidence="12">
    <location>
        <begin position="92"/>
        <end position="112"/>
    </location>
</feature>
<evidence type="ECO:0000256" key="4">
    <source>
        <dbReference type="ARBA" id="ARBA00022519"/>
    </source>
</evidence>
<keyword evidence="5 12" id="KW-0812">Transmembrane</keyword>
<protein>
    <submittedName>
        <fullName evidence="14">Fatty acid desaturase family protein</fullName>
    </submittedName>
</protein>
<dbReference type="Pfam" id="PF00487">
    <property type="entry name" value="FA_desaturase"/>
    <property type="match status" value="1"/>
</dbReference>
<dbReference type="GO" id="GO:0005886">
    <property type="term" value="C:plasma membrane"/>
    <property type="evidence" value="ECO:0007669"/>
    <property type="project" value="UniProtKB-SubCell"/>
</dbReference>
<dbReference type="EMBL" id="CCKQ01009695">
    <property type="protein sequence ID" value="CDW81200.1"/>
    <property type="molecule type" value="Genomic_DNA"/>
</dbReference>
<evidence type="ECO:0000256" key="5">
    <source>
        <dbReference type="ARBA" id="ARBA00022692"/>
    </source>
</evidence>
<evidence type="ECO:0000256" key="6">
    <source>
        <dbReference type="ARBA" id="ARBA00022723"/>
    </source>
</evidence>
<evidence type="ECO:0000256" key="2">
    <source>
        <dbReference type="ARBA" id="ARBA00010823"/>
    </source>
</evidence>
<reference evidence="14 15" key="1">
    <citation type="submission" date="2014-06" db="EMBL/GenBank/DDBJ databases">
        <authorList>
            <person name="Swart Estienne"/>
        </authorList>
    </citation>
    <scope>NUCLEOTIDE SEQUENCE [LARGE SCALE GENOMIC DNA]</scope>
    <source>
        <strain evidence="14 15">130c</strain>
    </source>
</reference>
<dbReference type="CDD" id="cd03512">
    <property type="entry name" value="Alkane-hydroxylase"/>
    <property type="match status" value="1"/>
</dbReference>
<evidence type="ECO:0000256" key="8">
    <source>
        <dbReference type="ARBA" id="ARBA00023002"/>
    </source>
</evidence>
<evidence type="ECO:0000256" key="1">
    <source>
        <dbReference type="ARBA" id="ARBA00004429"/>
    </source>
</evidence>
<evidence type="ECO:0000259" key="13">
    <source>
        <dbReference type="Pfam" id="PF00487"/>
    </source>
</evidence>
<name>A0A078AFX9_STYLE</name>
<evidence type="ECO:0000256" key="3">
    <source>
        <dbReference type="ARBA" id="ARBA00022475"/>
    </source>
</evidence>
<evidence type="ECO:0000256" key="11">
    <source>
        <dbReference type="ARBA" id="ARBA00023136"/>
    </source>
</evidence>
<feature type="transmembrane region" description="Helical" evidence="12">
    <location>
        <begin position="65"/>
        <end position="85"/>
    </location>
</feature>
<dbReference type="Proteomes" id="UP000039865">
    <property type="component" value="Unassembled WGS sequence"/>
</dbReference>
<dbReference type="InterPro" id="IPR005804">
    <property type="entry name" value="FA_desaturase_dom"/>
</dbReference>
<feature type="transmembrane region" description="Helical" evidence="12">
    <location>
        <begin position="209"/>
        <end position="229"/>
    </location>
</feature>
<keyword evidence="4" id="KW-0997">Cell inner membrane</keyword>
<comment type="similarity">
    <text evidence="2">Belongs to the fatty acid desaturase type 1 family. AlkB subfamily.</text>
</comment>
<comment type="subcellular location">
    <subcellularLocation>
        <location evidence="1">Cell inner membrane</location>
        <topology evidence="1">Multi-pass membrane protein</topology>
    </subcellularLocation>
</comment>
<dbReference type="InParanoid" id="A0A078AFX9"/>
<evidence type="ECO:0000256" key="9">
    <source>
        <dbReference type="ARBA" id="ARBA00023004"/>
    </source>
</evidence>
<keyword evidence="3" id="KW-1003">Cell membrane</keyword>
<evidence type="ECO:0000256" key="12">
    <source>
        <dbReference type="SAM" id="Phobius"/>
    </source>
</evidence>
<keyword evidence="11 12" id="KW-0472">Membrane</keyword>
<organism evidence="14 15">
    <name type="scientific">Stylonychia lemnae</name>
    <name type="common">Ciliate</name>
    <dbReference type="NCBI Taxonomy" id="5949"/>
    <lineage>
        <taxon>Eukaryota</taxon>
        <taxon>Sar</taxon>
        <taxon>Alveolata</taxon>
        <taxon>Ciliophora</taxon>
        <taxon>Intramacronucleata</taxon>
        <taxon>Spirotrichea</taxon>
        <taxon>Stichotrichia</taxon>
        <taxon>Sporadotrichida</taxon>
        <taxon>Oxytrichidae</taxon>
        <taxon>Stylonychinae</taxon>
        <taxon>Stylonychia</taxon>
    </lineage>
</organism>
<dbReference type="InterPro" id="IPR033885">
    <property type="entry name" value="AlkB/XylM"/>
</dbReference>
<keyword evidence="9" id="KW-0408">Iron</keyword>
<accession>A0A078AFX9</accession>
<evidence type="ECO:0000313" key="15">
    <source>
        <dbReference type="Proteomes" id="UP000039865"/>
    </source>
</evidence>
<keyword evidence="15" id="KW-1185">Reference proteome</keyword>
<evidence type="ECO:0000256" key="10">
    <source>
        <dbReference type="ARBA" id="ARBA00023033"/>
    </source>
</evidence>
<feature type="transmembrane region" description="Helical" evidence="12">
    <location>
        <begin position="6"/>
        <end position="23"/>
    </location>
</feature>
<keyword evidence="10" id="KW-0503">Monooxygenase</keyword>
<dbReference type="GO" id="GO:0006629">
    <property type="term" value="P:lipid metabolic process"/>
    <property type="evidence" value="ECO:0007669"/>
    <property type="project" value="InterPro"/>
</dbReference>
<dbReference type="OrthoDB" id="507375at2759"/>
<feature type="transmembrane region" description="Helical" evidence="12">
    <location>
        <begin position="236"/>
        <end position="252"/>
    </location>
</feature>
<sequence>MDVAPYFIPTLLLIFHIYLVIVAQNFTLSLWILYVLIPLLDYLLPIDHSNLNDVDARIFEKDWRFTVPLYLFWGIDFAFHFHMVYMMGKGKIALSCLQYFMLVLGNAQYGGINATIGHELLHRRNIRDKVLGTLSYSKMIYSHYFIQHVRSHHKIVGTPGDSSTGRYGESVFAYYLRALPQGFIEVWHFESERLTREKKSSYSPLENRLIWFNILHIVYLAAVFSIFGYDGLKYHLIYSLTVVLIFEAVNYIEHYALVRKIDANGNYESINIKHSWNAPQVLTNYLLFKLQRHSDHHANVYKPYQILNSYPESPMLPYGYSVSLILALIPPVWFRVLDPMAIATNKDEKLSEKQKSQIEQIVKTTLIVTSSLMTYLLIL</sequence>
<dbReference type="OMA" id="CTYAFIP"/>
<dbReference type="GO" id="GO:0046872">
    <property type="term" value="F:metal ion binding"/>
    <property type="evidence" value="ECO:0007669"/>
    <property type="project" value="UniProtKB-KW"/>
</dbReference>
<gene>
    <name evidence="14" type="primary">Contig12108.g12944</name>
    <name evidence="14" type="ORF">STYLEM_10211</name>
</gene>
<keyword evidence="8" id="KW-0560">Oxidoreductase</keyword>
<evidence type="ECO:0000313" key="14">
    <source>
        <dbReference type="EMBL" id="CDW81200.1"/>
    </source>
</evidence>
<evidence type="ECO:0000256" key="7">
    <source>
        <dbReference type="ARBA" id="ARBA00022989"/>
    </source>
</evidence>
<keyword evidence="7 12" id="KW-1133">Transmembrane helix</keyword>
<dbReference type="PANTHER" id="PTHR38674:SF1">
    <property type="entry name" value="ALKANE 1-MONOOXYGENASE 1"/>
    <property type="match status" value="1"/>
</dbReference>
<keyword evidence="6" id="KW-0479">Metal-binding</keyword>
<dbReference type="AlphaFoldDB" id="A0A078AFX9"/>